<gene>
    <name evidence="3" type="ORF">BLA29_007021</name>
</gene>
<feature type="domain" description="DUF3752" evidence="2">
    <location>
        <begin position="29"/>
        <end position="126"/>
    </location>
</feature>
<comment type="caution">
    <text evidence="3">The sequence shown here is derived from an EMBL/GenBank/DDBJ whole genome shotgun (WGS) entry which is preliminary data.</text>
</comment>
<dbReference type="PANTHER" id="PTHR46370">
    <property type="entry name" value="GPALPP MOTIFS-CONTAINING PROTEIN 1"/>
    <property type="match status" value="1"/>
</dbReference>
<evidence type="ECO:0000313" key="3">
    <source>
        <dbReference type="EMBL" id="OTF79402.1"/>
    </source>
</evidence>
<dbReference type="AlphaFoldDB" id="A0A1Y3BEX5"/>
<sequence>MLEPGKSLGRAFQVPTKSITKFNQKTPKDKRLTEEETMELQAKAQKDKKMEEFLEKYDKTNKRERSLMEMHRKDLKNNKKSKTATTLPDERREFDREKDLCAPRMDSKKKNALITEASNSFVTKFSRGKFEKFL</sequence>
<accession>A0A1Y3BEX5</accession>
<dbReference type="OrthoDB" id="6514812at2759"/>
<dbReference type="PANTHER" id="PTHR46370:SF1">
    <property type="entry name" value="GPALPP MOTIFS-CONTAINING PROTEIN 1"/>
    <property type="match status" value="1"/>
</dbReference>
<keyword evidence="4" id="KW-1185">Reference proteome</keyword>
<evidence type="ECO:0000313" key="4">
    <source>
        <dbReference type="Proteomes" id="UP000194236"/>
    </source>
</evidence>
<name>A0A1Y3BEX5_EURMA</name>
<organism evidence="3 4">
    <name type="scientific">Euroglyphus maynei</name>
    <name type="common">Mayne's house dust mite</name>
    <dbReference type="NCBI Taxonomy" id="6958"/>
    <lineage>
        <taxon>Eukaryota</taxon>
        <taxon>Metazoa</taxon>
        <taxon>Ecdysozoa</taxon>
        <taxon>Arthropoda</taxon>
        <taxon>Chelicerata</taxon>
        <taxon>Arachnida</taxon>
        <taxon>Acari</taxon>
        <taxon>Acariformes</taxon>
        <taxon>Sarcoptiformes</taxon>
        <taxon>Astigmata</taxon>
        <taxon>Psoroptidia</taxon>
        <taxon>Analgoidea</taxon>
        <taxon>Pyroglyphidae</taxon>
        <taxon>Pyroglyphinae</taxon>
        <taxon>Euroglyphus</taxon>
    </lineage>
</organism>
<dbReference type="InterPro" id="IPR022226">
    <property type="entry name" value="DUF3752"/>
</dbReference>
<evidence type="ECO:0000259" key="2">
    <source>
        <dbReference type="Pfam" id="PF12572"/>
    </source>
</evidence>
<evidence type="ECO:0000256" key="1">
    <source>
        <dbReference type="SAM" id="MobiDB-lite"/>
    </source>
</evidence>
<dbReference type="InterPro" id="IPR046331">
    <property type="entry name" value="GPAM1-like"/>
</dbReference>
<feature type="region of interest" description="Disordered" evidence="1">
    <location>
        <begin position="74"/>
        <end position="93"/>
    </location>
</feature>
<reference evidence="3 4" key="1">
    <citation type="submission" date="2017-03" db="EMBL/GenBank/DDBJ databases">
        <title>Genome Survey of Euroglyphus maynei.</title>
        <authorList>
            <person name="Arlian L.G."/>
            <person name="Morgan M.S."/>
            <person name="Rider S.D."/>
        </authorList>
    </citation>
    <scope>NUCLEOTIDE SEQUENCE [LARGE SCALE GENOMIC DNA]</scope>
    <source>
        <strain evidence="3">Arlian Lab</strain>
        <tissue evidence="3">Whole body</tissue>
    </source>
</reference>
<dbReference type="Proteomes" id="UP000194236">
    <property type="component" value="Unassembled WGS sequence"/>
</dbReference>
<dbReference type="Pfam" id="PF12572">
    <property type="entry name" value="DUF3752"/>
    <property type="match status" value="1"/>
</dbReference>
<proteinExistence type="predicted"/>
<protein>
    <recommendedName>
        <fullName evidence="2">DUF3752 domain-containing protein</fullName>
    </recommendedName>
</protein>
<dbReference type="EMBL" id="MUJZ01023288">
    <property type="protein sequence ID" value="OTF79402.1"/>
    <property type="molecule type" value="Genomic_DNA"/>
</dbReference>